<comment type="function">
    <text evidence="11">Catalyzes the isomerization of citrate to isocitrate via cis-aconitate.</text>
</comment>
<evidence type="ECO:0000259" key="12">
    <source>
        <dbReference type="Pfam" id="PF00330"/>
    </source>
</evidence>
<evidence type="ECO:0000313" key="14">
    <source>
        <dbReference type="EMBL" id="XCH31948.1"/>
    </source>
</evidence>
<evidence type="ECO:0000256" key="3">
    <source>
        <dbReference type="ARBA" id="ARBA00007185"/>
    </source>
</evidence>
<evidence type="ECO:0000256" key="2">
    <source>
        <dbReference type="ARBA" id="ARBA00004717"/>
    </source>
</evidence>
<sequence length="917" mass="99052">MSSVDTFGSKGTLEVGENSYEIFRLSAVEGVERLPYSLKILAENLLRTEDGANITADHVRALASWDPDAQPDTEIQFTPARVIMQDFTGVPCVVDLATMREAVAELGGDPSRINPLAPAEMVIDHSVQIDVAGRSDAFERNVEFEYQRNHERYQFLRWGQTAFDDFKVVPPGTGIVHQVNIEYLARTVMTREVGGVLRAYPDTCVGTDSHTTMVNGLGVLGWGVGGIEAEAAMLGQPVSMLIPRVVGFKLNGSIPAGVTATDVVLTITQMLRQHGVVGKFVEFYGAGVAQVPLANRATIGNMSPEFGSTAAIFPIDGVTIDYLRLTGRSDEQLALVEAYAKEQGLWLDPESDGYVEPVFSEYLELDLATVVPSIAGPKRPQDRIELSNAKSAFERDLPTYAPEVRDLVDEAEKESFPASDSPAITPNGRKTVSVTDTDGKTFDLFHGAVAIASITSCTNTSNPSVMLAAALLAKKAVEKGLEAKPWVKTSMAPGSQVVTNYYEKAGLWPYLEKLGFHLVGYGCATCIGNSGPLDEKISEAVNEHDLAVVSVLSGNRNFEGRINPDVKMNYLASPPLVIAYALAGTMEFDFDHDPLGRDEAGHPIFLRDIWPTPDEVQATIDASIDRDMFTKDYADVFTGDDRWRALETPEGDTFAWDAESTYVRKPPYFEGMGMEPSPVTDISGARVLAKLGDSVTTDHISPAGAIKVDSPAGKYLAEHGVARRDFNSYGSRRGNHEVMIRGTFANIRLRNQLLDDVEGGYTFNFVKGAQDTIYDAAQDYAAQGTPLVILGGKEYGSGSSRDWAAKGTALLGVKAVITESFERIHRSNLIGMGVLPLQFPAGENAGSLGLDGTETFDIAGITALNDGSTPSTVKVTATKADGTTVEFDAVVRIDTPGEADYYRNGGILQYVLRSLVA</sequence>
<evidence type="ECO:0000256" key="9">
    <source>
        <dbReference type="ARBA" id="ARBA00023239"/>
    </source>
</evidence>
<dbReference type="FunFam" id="3.20.19.10:FF:000001">
    <property type="entry name" value="Aconitate hydratase"/>
    <property type="match status" value="1"/>
</dbReference>
<evidence type="ECO:0000256" key="11">
    <source>
        <dbReference type="RuleBase" id="RU361275"/>
    </source>
</evidence>
<evidence type="ECO:0000259" key="13">
    <source>
        <dbReference type="Pfam" id="PF00694"/>
    </source>
</evidence>
<dbReference type="PRINTS" id="PR00415">
    <property type="entry name" value="ACONITASE"/>
</dbReference>
<evidence type="ECO:0000256" key="8">
    <source>
        <dbReference type="ARBA" id="ARBA00023014"/>
    </source>
</evidence>
<dbReference type="InterPro" id="IPR001030">
    <property type="entry name" value="Acoase/IPM_deHydtase_lsu_aba"/>
</dbReference>
<comment type="similarity">
    <text evidence="3 11">Belongs to the aconitase/IPM isomerase family.</text>
</comment>
<protein>
    <recommendedName>
        <fullName evidence="11">Aconitate hydratase</fullName>
        <shortName evidence="11">Aconitase</shortName>
        <ecNumber evidence="11">4.2.1.3</ecNumber>
    </recommendedName>
</protein>
<organism evidence="14">
    <name type="scientific">Cellulosimicrobium sp. ES-005</name>
    <dbReference type="NCBI Taxonomy" id="3163031"/>
    <lineage>
        <taxon>Bacteria</taxon>
        <taxon>Bacillati</taxon>
        <taxon>Actinomycetota</taxon>
        <taxon>Actinomycetes</taxon>
        <taxon>Micrococcales</taxon>
        <taxon>Promicromonosporaceae</taxon>
        <taxon>Cellulosimicrobium</taxon>
    </lineage>
</organism>
<dbReference type="EC" id="4.2.1.3" evidence="11"/>
<dbReference type="InterPro" id="IPR006249">
    <property type="entry name" value="Aconitase/IRP2"/>
</dbReference>
<comment type="pathway">
    <text evidence="2">Carbohydrate metabolism; tricarboxylic acid cycle; isocitrate from oxaloacetate: step 2/2.</text>
</comment>
<dbReference type="Gene3D" id="3.30.499.10">
    <property type="entry name" value="Aconitase, domain 3"/>
    <property type="match status" value="2"/>
</dbReference>
<dbReference type="FunFam" id="3.30.499.10:FF:000002">
    <property type="entry name" value="Aconitate hydratase"/>
    <property type="match status" value="1"/>
</dbReference>
<feature type="domain" description="Aconitase A/isopropylmalate dehydratase small subunit swivel" evidence="13">
    <location>
        <begin position="714"/>
        <end position="841"/>
    </location>
</feature>
<feature type="domain" description="Aconitase/3-isopropylmalate dehydratase large subunit alpha/beta/alpha" evidence="12">
    <location>
        <begin position="71"/>
        <end position="584"/>
    </location>
</feature>
<dbReference type="FunFam" id="3.30.499.10:FF:000009">
    <property type="entry name" value="Aconitate hydratase"/>
    <property type="match status" value="1"/>
</dbReference>
<dbReference type="SUPFAM" id="SSF53732">
    <property type="entry name" value="Aconitase iron-sulfur domain"/>
    <property type="match status" value="1"/>
</dbReference>
<evidence type="ECO:0000256" key="7">
    <source>
        <dbReference type="ARBA" id="ARBA00023004"/>
    </source>
</evidence>
<comment type="catalytic activity">
    <reaction evidence="10 11">
        <text>citrate = D-threo-isocitrate</text>
        <dbReference type="Rhea" id="RHEA:10336"/>
        <dbReference type="ChEBI" id="CHEBI:15562"/>
        <dbReference type="ChEBI" id="CHEBI:16947"/>
        <dbReference type="EC" id="4.2.1.3"/>
    </reaction>
</comment>
<dbReference type="Gene3D" id="3.20.19.10">
    <property type="entry name" value="Aconitase, domain 4"/>
    <property type="match status" value="1"/>
</dbReference>
<dbReference type="Gene3D" id="6.10.190.10">
    <property type="match status" value="1"/>
</dbReference>
<dbReference type="InterPro" id="IPR000573">
    <property type="entry name" value="AconitaseA/IPMdHydase_ssu_swvl"/>
</dbReference>
<dbReference type="InterPro" id="IPR036008">
    <property type="entry name" value="Aconitase_4Fe-4S_dom"/>
</dbReference>
<evidence type="ECO:0000256" key="4">
    <source>
        <dbReference type="ARBA" id="ARBA00022532"/>
    </source>
</evidence>
<dbReference type="GO" id="GO:0003723">
    <property type="term" value="F:RNA binding"/>
    <property type="evidence" value="ECO:0007669"/>
    <property type="project" value="UniProtKB-KW"/>
</dbReference>
<dbReference type="RefSeq" id="WP_353709386.1">
    <property type="nucleotide sequence ID" value="NZ_CP159290.1"/>
</dbReference>
<evidence type="ECO:0000256" key="1">
    <source>
        <dbReference type="ARBA" id="ARBA00001966"/>
    </source>
</evidence>
<dbReference type="PROSITE" id="PS00450">
    <property type="entry name" value="ACONITASE_1"/>
    <property type="match status" value="1"/>
</dbReference>
<dbReference type="InterPro" id="IPR015931">
    <property type="entry name" value="Acnase/IPM_dHydase_lsu_aba_1/3"/>
</dbReference>
<dbReference type="GO" id="GO:0019679">
    <property type="term" value="P:propionate metabolic process, methylcitrate cycle"/>
    <property type="evidence" value="ECO:0007669"/>
    <property type="project" value="UniProtKB-ARBA"/>
</dbReference>
<dbReference type="AlphaFoldDB" id="A0AAU8G782"/>
<dbReference type="GO" id="GO:0003994">
    <property type="term" value="F:aconitate hydratase activity"/>
    <property type="evidence" value="ECO:0007669"/>
    <property type="project" value="UniProtKB-EC"/>
</dbReference>
<evidence type="ECO:0000256" key="6">
    <source>
        <dbReference type="ARBA" id="ARBA00022884"/>
    </source>
</evidence>
<keyword evidence="7 11" id="KW-0408">Iron</keyword>
<gene>
    <name evidence="14" type="primary">acnA</name>
    <name evidence="14" type="ORF">ABRQ22_09840</name>
</gene>
<evidence type="ECO:0000256" key="10">
    <source>
        <dbReference type="ARBA" id="ARBA00023501"/>
    </source>
</evidence>
<dbReference type="PANTHER" id="PTHR11670">
    <property type="entry name" value="ACONITASE/IRON-RESPONSIVE ELEMENT FAMILY MEMBER"/>
    <property type="match status" value="1"/>
</dbReference>
<dbReference type="PROSITE" id="PS01244">
    <property type="entry name" value="ACONITASE_2"/>
    <property type="match status" value="1"/>
</dbReference>
<keyword evidence="8 11" id="KW-0411">Iron-sulfur</keyword>
<name>A0AAU8G782_9MICO</name>
<dbReference type="CDD" id="cd01580">
    <property type="entry name" value="AcnA_IRP_Swivel"/>
    <property type="match status" value="1"/>
</dbReference>
<dbReference type="NCBIfam" id="NF009520">
    <property type="entry name" value="PRK12881.1"/>
    <property type="match status" value="1"/>
</dbReference>
<dbReference type="GO" id="GO:0051539">
    <property type="term" value="F:4 iron, 4 sulfur cluster binding"/>
    <property type="evidence" value="ECO:0007669"/>
    <property type="project" value="UniProtKB-KW"/>
</dbReference>
<dbReference type="InterPro" id="IPR044137">
    <property type="entry name" value="AcnA_IRP_Swivel"/>
</dbReference>
<dbReference type="InterPro" id="IPR018136">
    <property type="entry name" value="Aconitase_4Fe-4S_BS"/>
</dbReference>
<dbReference type="GO" id="GO:0046872">
    <property type="term" value="F:metal ion binding"/>
    <property type="evidence" value="ECO:0007669"/>
    <property type="project" value="UniProtKB-KW"/>
</dbReference>
<comment type="cofactor">
    <cofactor evidence="1">
        <name>[4Fe-4S] cluster</name>
        <dbReference type="ChEBI" id="CHEBI:49883"/>
    </cofactor>
</comment>
<reference evidence="14" key="1">
    <citation type="submission" date="2024-06" db="EMBL/GenBank/DDBJ databases">
        <title>Complete genome sequence of the cellulolytic actinobacterium, Cellulosimicrobium ES-005.</title>
        <authorList>
            <person name="Matthews C.T."/>
            <person name="Underwood K.D."/>
            <person name="Ghanchi K.M."/>
            <person name="Fields S.D."/>
            <person name="Gardner S.G."/>
        </authorList>
    </citation>
    <scope>NUCLEOTIDE SEQUENCE</scope>
    <source>
        <strain evidence="14">ES-005</strain>
    </source>
</reference>
<dbReference type="InterPro" id="IPR015928">
    <property type="entry name" value="Aconitase/3IPM_dehydase_swvl"/>
</dbReference>
<keyword evidence="6" id="KW-0694">RNA-binding</keyword>
<keyword evidence="11" id="KW-0004">4Fe-4S</keyword>
<dbReference type="EMBL" id="CP159290">
    <property type="protein sequence ID" value="XCH31948.1"/>
    <property type="molecule type" value="Genomic_DNA"/>
</dbReference>
<keyword evidence="9 11" id="KW-0456">Lyase</keyword>
<evidence type="ECO:0000256" key="5">
    <source>
        <dbReference type="ARBA" id="ARBA00022723"/>
    </source>
</evidence>
<proteinExistence type="inferred from homology"/>
<dbReference type="GO" id="GO:0006099">
    <property type="term" value="P:tricarboxylic acid cycle"/>
    <property type="evidence" value="ECO:0007669"/>
    <property type="project" value="UniProtKB-KW"/>
</dbReference>
<dbReference type="SUPFAM" id="SSF52016">
    <property type="entry name" value="LeuD/IlvD-like"/>
    <property type="match status" value="1"/>
</dbReference>
<keyword evidence="5" id="KW-0479">Metal-binding</keyword>
<dbReference type="Pfam" id="PF00330">
    <property type="entry name" value="Aconitase"/>
    <property type="match status" value="1"/>
</dbReference>
<keyword evidence="4" id="KW-0816">Tricarboxylic acid cycle</keyword>
<accession>A0AAU8G782</accession>
<dbReference type="Pfam" id="PF00694">
    <property type="entry name" value="Aconitase_C"/>
    <property type="match status" value="1"/>
</dbReference>
<dbReference type="NCBIfam" id="NF006757">
    <property type="entry name" value="PRK09277.1"/>
    <property type="match status" value="1"/>
</dbReference>
<dbReference type="NCBIfam" id="TIGR01341">
    <property type="entry name" value="aconitase_1"/>
    <property type="match status" value="1"/>
</dbReference>